<dbReference type="PROSITE" id="PS50895">
    <property type="entry name" value="SURF1"/>
    <property type="match status" value="1"/>
</dbReference>
<accession>A0A3P1SJT1</accession>
<evidence type="ECO:0000313" key="7">
    <source>
        <dbReference type="EMBL" id="RRC96995.1"/>
    </source>
</evidence>
<keyword evidence="5 6" id="KW-0472">Membrane</keyword>
<feature type="transmembrane region" description="Helical" evidence="6">
    <location>
        <begin position="210"/>
        <end position="231"/>
    </location>
</feature>
<dbReference type="AlphaFoldDB" id="A0A3P1SJT1"/>
<dbReference type="GO" id="GO:0005886">
    <property type="term" value="C:plasma membrane"/>
    <property type="evidence" value="ECO:0007669"/>
    <property type="project" value="UniProtKB-SubCell"/>
</dbReference>
<feature type="transmembrane region" description="Helical" evidence="6">
    <location>
        <begin position="12"/>
        <end position="31"/>
    </location>
</feature>
<dbReference type="EMBL" id="RQXV01000015">
    <property type="protein sequence ID" value="RRC96995.1"/>
    <property type="molecule type" value="Genomic_DNA"/>
</dbReference>
<name>A0A3P1SJT1_9GAMM</name>
<proteinExistence type="inferred from homology"/>
<dbReference type="PANTHER" id="PTHR23427">
    <property type="entry name" value="SURFEIT LOCUS PROTEIN"/>
    <property type="match status" value="1"/>
</dbReference>
<dbReference type="CDD" id="cd06662">
    <property type="entry name" value="SURF1"/>
    <property type="match status" value="1"/>
</dbReference>
<gene>
    <name evidence="7" type="ORF">EHS89_19860</name>
</gene>
<dbReference type="Proteomes" id="UP000267535">
    <property type="component" value="Unassembled WGS sequence"/>
</dbReference>
<evidence type="ECO:0000256" key="3">
    <source>
        <dbReference type="ARBA" id="ARBA00022692"/>
    </source>
</evidence>
<dbReference type="RefSeq" id="WP_124927919.1">
    <property type="nucleotide sequence ID" value="NZ_BMOH01000010.1"/>
</dbReference>
<keyword evidence="4 6" id="KW-1133">Transmembrane helix</keyword>
<comment type="subcellular location">
    <subcellularLocation>
        <location evidence="6">Cell membrane</location>
        <topology evidence="6">Multi-pass membrane protein</topology>
    </subcellularLocation>
    <subcellularLocation>
        <location evidence="1">Membrane</location>
    </subcellularLocation>
</comment>
<reference evidence="7 8" key="1">
    <citation type="submission" date="2018-11" db="EMBL/GenBank/DDBJ databases">
        <title>The draft genome sequence of Amphritea balenae JAMM 1525T.</title>
        <authorList>
            <person name="Fang Z."/>
            <person name="Zhang Y."/>
            <person name="Han X."/>
        </authorList>
    </citation>
    <scope>NUCLEOTIDE SEQUENCE [LARGE SCALE GENOMIC DNA]</scope>
    <source>
        <strain evidence="7 8">JAMM 1525</strain>
    </source>
</reference>
<dbReference type="PANTHER" id="PTHR23427:SF2">
    <property type="entry name" value="SURFEIT LOCUS PROTEIN 1"/>
    <property type="match status" value="1"/>
</dbReference>
<organism evidence="7 8">
    <name type="scientific">Amphritea balenae</name>
    <dbReference type="NCBI Taxonomy" id="452629"/>
    <lineage>
        <taxon>Bacteria</taxon>
        <taxon>Pseudomonadati</taxon>
        <taxon>Pseudomonadota</taxon>
        <taxon>Gammaproteobacteria</taxon>
        <taxon>Oceanospirillales</taxon>
        <taxon>Oceanospirillaceae</taxon>
        <taxon>Amphritea</taxon>
    </lineage>
</organism>
<evidence type="ECO:0000256" key="6">
    <source>
        <dbReference type="RuleBase" id="RU363076"/>
    </source>
</evidence>
<comment type="similarity">
    <text evidence="2 6">Belongs to the SURF1 family.</text>
</comment>
<evidence type="ECO:0000256" key="1">
    <source>
        <dbReference type="ARBA" id="ARBA00004370"/>
    </source>
</evidence>
<dbReference type="Pfam" id="PF02104">
    <property type="entry name" value="SURF1"/>
    <property type="match status" value="1"/>
</dbReference>
<evidence type="ECO:0000313" key="8">
    <source>
        <dbReference type="Proteomes" id="UP000267535"/>
    </source>
</evidence>
<comment type="caution">
    <text evidence="7">The sequence shown here is derived from an EMBL/GenBank/DDBJ whole genome shotgun (WGS) entry which is preliminary data.</text>
</comment>
<dbReference type="InterPro" id="IPR002994">
    <property type="entry name" value="Surf1/Shy1"/>
</dbReference>
<keyword evidence="6" id="KW-1003">Cell membrane</keyword>
<protein>
    <recommendedName>
        <fullName evidence="6">SURF1-like protein</fullName>
    </recommendedName>
</protein>
<evidence type="ECO:0000256" key="2">
    <source>
        <dbReference type="ARBA" id="ARBA00007165"/>
    </source>
</evidence>
<keyword evidence="8" id="KW-1185">Reference proteome</keyword>
<evidence type="ECO:0000256" key="4">
    <source>
        <dbReference type="ARBA" id="ARBA00022989"/>
    </source>
</evidence>
<evidence type="ECO:0000256" key="5">
    <source>
        <dbReference type="ARBA" id="ARBA00023136"/>
    </source>
</evidence>
<dbReference type="OrthoDB" id="9789940at2"/>
<dbReference type="InterPro" id="IPR045214">
    <property type="entry name" value="Surf1/Surf4"/>
</dbReference>
<keyword evidence="3 6" id="KW-0812">Transmembrane</keyword>
<sequence>MSKVQQRVWIKHLIILLVLFFIPLLLWLGVWQLNRAEEKKIIIERWDNAPQLMNRLPELSQAGKVKVNLTGQIIQQPVYLLDNRTRNGQVGYELVVLFQPEASTSLVLVNLGWLKAPRTRQQLPQIVLPKGPISISGRLVSSTKPMQLEEDTWPVADVVRVQSIDITRLQQLHSALYKAVLLSEISLVSNLEVGWPVVNMSPERHLGYALQWFGLALVLIIGSGLMLWGSLKRRAI</sequence>